<name>A0A1G4SA08_9CAUL</name>
<dbReference type="FunFam" id="3.20.20.80:FF:000135">
    <property type="entry name" value="Beta-galactosidase, putative, bgl35A"/>
    <property type="match status" value="1"/>
</dbReference>
<sequence length="560" mass="62142">MKKTFKTFASQQFLLALSASVLALTGAASAQAAAPIPELVQKNGKYALMVDGAPFLVLGGQANNSSNYEAALPKVWPAIKDMHANTLTMPVAWEQIEPVEGKFDFSFVDTLVRQARENNVRLVILWFATWKNTGPSYAPTWVKTDNKRFPRLTNKDGTTSYALSPLYDTTREADKKAYVELVKHIRAIDGDQHTVIMLQPENETGVYGAARDYSKKADALMAKPVPAELLKKYNKKPAIGQNNWNAVFGKDADEYFHAWSIATYIDDIVAAGDAIYPLPTYVNAALKDPLNPNHLAGAYASGGPVYSVIDVWKAAAPHIELLAPDLYTPTSQSYEKTLELYARHDNALYVAESGNSPVYARYIFSALGRQGIGFDPFGFDYTGYSNHPLGTTKTDIEMVKPFATVYKLFEGMDREWAKLSFDSQVWGVSEPDDHSDQTLDLGAKWNATVSYREWQFGLRKWDPENRNGYPEGSDVPSGGVVVAKLSDTEFLVAGLNARITFGAGKDNAKKGMLVDRVEEGHFEDGKWVFERVWNGDQTDYGLNFTGQPVILKVRLATYEQ</sequence>
<reference evidence="7" key="1">
    <citation type="submission" date="2016-10" db="EMBL/GenBank/DDBJ databases">
        <authorList>
            <person name="Varghese N."/>
            <person name="Submissions S."/>
        </authorList>
    </citation>
    <scope>NUCLEOTIDE SEQUENCE [LARGE SCALE GENOMIC DNA]</scope>
    <source>
        <strain evidence="7">CGMCC 1.3431</strain>
    </source>
</reference>
<evidence type="ECO:0000256" key="1">
    <source>
        <dbReference type="ARBA" id="ARBA00022801"/>
    </source>
</evidence>
<dbReference type="Pfam" id="PF18120">
    <property type="entry name" value="DUF5597"/>
    <property type="match status" value="1"/>
</dbReference>
<dbReference type="InterPro" id="IPR040719">
    <property type="entry name" value="DUF5597"/>
</dbReference>
<evidence type="ECO:0000313" key="7">
    <source>
        <dbReference type="Proteomes" id="UP000199150"/>
    </source>
</evidence>
<evidence type="ECO:0000256" key="3">
    <source>
        <dbReference type="SAM" id="SignalP"/>
    </source>
</evidence>
<dbReference type="GO" id="GO:0005975">
    <property type="term" value="P:carbohydrate metabolic process"/>
    <property type="evidence" value="ECO:0007669"/>
    <property type="project" value="InterPro"/>
</dbReference>
<dbReference type="InterPro" id="IPR017853">
    <property type="entry name" value="GH"/>
</dbReference>
<dbReference type="AlphaFoldDB" id="A0A1G4SA08"/>
<keyword evidence="7" id="KW-1185">Reference proteome</keyword>
<keyword evidence="2" id="KW-0326">Glycosidase</keyword>
<protein>
    <submittedName>
        <fullName evidence="6">Beta-galactosidase GanA</fullName>
    </submittedName>
</protein>
<gene>
    <name evidence="6" type="ORF">SAMN02927928_2488</name>
</gene>
<dbReference type="Pfam" id="PF02449">
    <property type="entry name" value="Glyco_hydro_42"/>
    <property type="match status" value="1"/>
</dbReference>
<dbReference type="InterPro" id="IPR013529">
    <property type="entry name" value="Glyco_hydro_42_N"/>
</dbReference>
<evidence type="ECO:0000259" key="4">
    <source>
        <dbReference type="Pfam" id="PF02449"/>
    </source>
</evidence>
<organism evidence="6 7">
    <name type="scientific">Asticcacaulis taihuensis</name>
    <dbReference type="NCBI Taxonomy" id="260084"/>
    <lineage>
        <taxon>Bacteria</taxon>
        <taxon>Pseudomonadati</taxon>
        <taxon>Pseudomonadota</taxon>
        <taxon>Alphaproteobacteria</taxon>
        <taxon>Caulobacterales</taxon>
        <taxon>Caulobacteraceae</taxon>
        <taxon>Asticcacaulis</taxon>
    </lineage>
</organism>
<accession>A0A1G4SA08</accession>
<keyword evidence="3" id="KW-0732">Signal</keyword>
<evidence type="ECO:0000256" key="2">
    <source>
        <dbReference type="ARBA" id="ARBA00023295"/>
    </source>
</evidence>
<dbReference type="GO" id="GO:0009341">
    <property type="term" value="C:beta-galactosidase complex"/>
    <property type="evidence" value="ECO:0007669"/>
    <property type="project" value="InterPro"/>
</dbReference>
<feature type="domain" description="Glycoside hydrolase family 42 N-terminal" evidence="4">
    <location>
        <begin position="80"/>
        <end position="240"/>
    </location>
</feature>
<evidence type="ECO:0000259" key="5">
    <source>
        <dbReference type="Pfam" id="PF18120"/>
    </source>
</evidence>
<dbReference type="RefSeq" id="WP_245678994.1">
    <property type="nucleotide sequence ID" value="NZ_CBCRYE010000002.1"/>
</dbReference>
<dbReference type="Gene3D" id="3.20.20.80">
    <property type="entry name" value="Glycosidases"/>
    <property type="match status" value="1"/>
</dbReference>
<feature type="signal peptide" evidence="3">
    <location>
        <begin position="1"/>
        <end position="32"/>
    </location>
</feature>
<evidence type="ECO:0000313" key="6">
    <source>
        <dbReference type="EMBL" id="SCW66052.1"/>
    </source>
</evidence>
<dbReference type="EMBL" id="FMTS01000004">
    <property type="protein sequence ID" value="SCW66052.1"/>
    <property type="molecule type" value="Genomic_DNA"/>
</dbReference>
<keyword evidence="1" id="KW-0378">Hydrolase</keyword>
<dbReference type="STRING" id="260084.SAMN02927928_2488"/>
<dbReference type="SUPFAM" id="SSF51445">
    <property type="entry name" value="(Trans)glycosidases"/>
    <property type="match status" value="1"/>
</dbReference>
<feature type="chain" id="PRO_5011528306" evidence="3">
    <location>
        <begin position="33"/>
        <end position="560"/>
    </location>
</feature>
<dbReference type="GO" id="GO:0004565">
    <property type="term" value="F:beta-galactosidase activity"/>
    <property type="evidence" value="ECO:0007669"/>
    <property type="project" value="InterPro"/>
</dbReference>
<dbReference type="Gene3D" id="2.60.220.20">
    <property type="entry name" value="putative beta-Galactosidase from caulobacter crescentus"/>
    <property type="match status" value="1"/>
</dbReference>
<feature type="domain" description="DUF5597" evidence="5">
    <location>
        <begin position="402"/>
        <end position="544"/>
    </location>
</feature>
<dbReference type="Proteomes" id="UP000199150">
    <property type="component" value="Unassembled WGS sequence"/>
</dbReference>
<proteinExistence type="predicted"/>